<dbReference type="InterPro" id="IPR002108">
    <property type="entry name" value="ADF-H"/>
</dbReference>
<evidence type="ECO:0000256" key="1">
    <source>
        <dbReference type="ARBA" id="ARBA00006844"/>
    </source>
</evidence>
<feature type="domain" description="ADF-H" evidence="4">
    <location>
        <begin position="11"/>
        <end position="148"/>
    </location>
</feature>
<reference evidence="5 6" key="1">
    <citation type="submission" date="2018-02" db="EMBL/GenBank/DDBJ databases">
        <title>Draft genome of wild Prunus yedoensis var. nudiflora.</title>
        <authorList>
            <person name="Baek S."/>
            <person name="Kim J.-H."/>
            <person name="Choi K."/>
            <person name="Kim G.-B."/>
            <person name="Cho A."/>
            <person name="Jang H."/>
            <person name="Shin C.-H."/>
            <person name="Yu H.-J."/>
            <person name="Mun J.-H."/>
        </authorList>
    </citation>
    <scope>NUCLEOTIDE SEQUENCE [LARGE SCALE GENOMIC DNA]</scope>
    <source>
        <strain evidence="6">cv. Jeju island</strain>
        <tissue evidence="5">Leaf</tissue>
    </source>
</reference>
<keyword evidence="3" id="KW-1133">Transmembrane helix</keyword>
<dbReference type="AlphaFoldDB" id="A0A314YLD6"/>
<protein>
    <submittedName>
        <fullName evidence="5">Actin-depolymerizing factor</fullName>
    </submittedName>
</protein>
<organism evidence="5 6">
    <name type="scientific">Prunus yedoensis var. nudiflora</name>
    <dbReference type="NCBI Taxonomy" id="2094558"/>
    <lineage>
        <taxon>Eukaryota</taxon>
        <taxon>Viridiplantae</taxon>
        <taxon>Streptophyta</taxon>
        <taxon>Embryophyta</taxon>
        <taxon>Tracheophyta</taxon>
        <taxon>Spermatophyta</taxon>
        <taxon>Magnoliopsida</taxon>
        <taxon>eudicotyledons</taxon>
        <taxon>Gunneridae</taxon>
        <taxon>Pentapetalae</taxon>
        <taxon>rosids</taxon>
        <taxon>fabids</taxon>
        <taxon>Rosales</taxon>
        <taxon>Rosaceae</taxon>
        <taxon>Amygdaloideae</taxon>
        <taxon>Amygdaleae</taxon>
        <taxon>Prunus</taxon>
    </lineage>
</organism>
<evidence type="ECO:0000313" key="5">
    <source>
        <dbReference type="EMBL" id="PQQ07463.1"/>
    </source>
</evidence>
<dbReference type="SMART" id="SM00102">
    <property type="entry name" value="ADF"/>
    <property type="match status" value="1"/>
</dbReference>
<dbReference type="InterPro" id="IPR029006">
    <property type="entry name" value="ADF-H/Gelsolin-like_dom_sf"/>
</dbReference>
<keyword evidence="2" id="KW-0009">Actin-binding</keyword>
<accession>A0A314YLD6</accession>
<dbReference type="Pfam" id="PF00241">
    <property type="entry name" value="Cofilin_ADF"/>
    <property type="match status" value="1"/>
</dbReference>
<dbReference type="OrthoDB" id="1663119at2759"/>
<dbReference type="CDD" id="cd11286">
    <property type="entry name" value="ADF_cofilin_like"/>
    <property type="match status" value="1"/>
</dbReference>
<dbReference type="PROSITE" id="PS51263">
    <property type="entry name" value="ADF_H"/>
    <property type="match status" value="1"/>
</dbReference>
<comment type="caution">
    <text evidence="5">The sequence shown here is derived from an EMBL/GenBank/DDBJ whole genome shotgun (WGS) entry which is preliminary data.</text>
</comment>
<dbReference type="GO" id="GO:0015629">
    <property type="term" value="C:actin cytoskeleton"/>
    <property type="evidence" value="ECO:0007669"/>
    <property type="project" value="InterPro"/>
</dbReference>
<evidence type="ECO:0000256" key="2">
    <source>
        <dbReference type="ARBA" id="ARBA00023203"/>
    </source>
</evidence>
<dbReference type="GO" id="GO:0030042">
    <property type="term" value="P:actin filament depolymerization"/>
    <property type="evidence" value="ECO:0007669"/>
    <property type="project" value="InterPro"/>
</dbReference>
<evidence type="ECO:0000256" key="3">
    <source>
        <dbReference type="SAM" id="Phobius"/>
    </source>
</evidence>
<dbReference type="Gene3D" id="3.40.20.10">
    <property type="entry name" value="Severin"/>
    <property type="match status" value="1"/>
</dbReference>
<dbReference type="SUPFAM" id="SSF55753">
    <property type="entry name" value="Actin depolymerizing proteins"/>
    <property type="match status" value="1"/>
</dbReference>
<proteinExistence type="inferred from homology"/>
<dbReference type="EMBL" id="PJQY01000855">
    <property type="protein sequence ID" value="PQQ07463.1"/>
    <property type="molecule type" value="Genomic_DNA"/>
</dbReference>
<feature type="transmembrane region" description="Helical" evidence="3">
    <location>
        <begin position="134"/>
        <end position="156"/>
    </location>
</feature>
<evidence type="ECO:0000259" key="4">
    <source>
        <dbReference type="PROSITE" id="PS51263"/>
    </source>
</evidence>
<dbReference type="Proteomes" id="UP000250321">
    <property type="component" value="Unassembled WGS sequence"/>
</dbReference>
<keyword evidence="6" id="KW-1185">Reference proteome</keyword>
<sequence>MAFRGGNASSGMGVAEHCKNTFLELQRKKAYRYVIFKIDEKKKEVVVEKTGGPAESYDDFTASMPENDCRYAIYDFDFVTSENCQKSKIFFIAWSPSVSRISAPRCSMQHQRTGLFGGSCNSEGPKGKEIREKYASLIFDFGFLAKLVVFGSFWIIQKKRIGCCVKPSVELCLTTQGAPKCMKCSLNLLDW</sequence>
<keyword evidence="3" id="KW-0472">Membrane</keyword>
<dbReference type="PANTHER" id="PTHR11913">
    <property type="entry name" value="COFILIN-RELATED"/>
    <property type="match status" value="1"/>
</dbReference>
<comment type="similarity">
    <text evidence="1">Belongs to the actin-binding proteins ADF family.</text>
</comment>
<keyword evidence="3" id="KW-0812">Transmembrane</keyword>
<dbReference type="GO" id="GO:0003779">
    <property type="term" value="F:actin binding"/>
    <property type="evidence" value="ECO:0007669"/>
    <property type="project" value="UniProtKB-KW"/>
</dbReference>
<gene>
    <name evidence="5" type="ORF">Pyn_16251</name>
</gene>
<dbReference type="InterPro" id="IPR017904">
    <property type="entry name" value="ADF/Cofilin"/>
</dbReference>
<evidence type="ECO:0000313" key="6">
    <source>
        <dbReference type="Proteomes" id="UP000250321"/>
    </source>
</evidence>
<name>A0A314YLD6_PRUYE</name>
<dbReference type="STRING" id="2094558.A0A314YLD6"/>